<keyword evidence="5" id="KW-1185">Reference proteome</keyword>
<sequence length="337" mass="38901">MDPILDRATARLAWTRASLGDNTLTLEPASADASFRSYWRTHHDGRSWIVMDSPPAQEDPRPWLVIGQQLAAAGLHVPAVYDKDLQQGFLLIEDLGSRLYLSALNDDNADALYSSAMDALLRMQAKMDYRDLPPFDRDVVMRGLEIMPEWFLGRHLGHTPDNNEQNVLNAAFDIVWRNMQEQPRCFVHRDFHSRNLLIVENNSPGIIDFQGALNGPIAYDLASLLRDGYIAWKRERVEAWVESYRRRLKEARLIGPEVDRKHFLRWFDLTGLHRHIRVLGQFYRLWYRDGKPGYLADVPRVYHYVVSVAQSYPELADFVALLERHAHGRDLTRVASA</sequence>
<accession>A0ABW8ISE6</accession>
<gene>
    <name evidence="4" type="ORF">ISP13_04780</name>
</gene>
<dbReference type="InterPro" id="IPR002575">
    <property type="entry name" value="Aminoglycoside_PTrfase"/>
</dbReference>
<proteinExistence type="predicted"/>
<feature type="domain" description="Aminoglycoside phosphotransferase" evidence="3">
    <location>
        <begin position="25"/>
        <end position="245"/>
    </location>
</feature>
<evidence type="ECO:0000259" key="3">
    <source>
        <dbReference type="Pfam" id="PF01636"/>
    </source>
</evidence>
<comment type="caution">
    <text evidence="4">The sequence shown here is derived from an EMBL/GenBank/DDBJ whole genome shotgun (WGS) entry which is preliminary data.</text>
</comment>
<keyword evidence="2" id="KW-0067">ATP-binding</keyword>
<reference evidence="4 5" key="1">
    <citation type="submission" date="2020-10" db="EMBL/GenBank/DDBJ databases">
        <title>Phylogeny of dyella-like bacteria.</title>
        <authorList>
            <person name="Fu J."/>
        </authorList>
    </citation>
    <scope>NUCLEOTIDE SEQUENCE [LARGE SCALE GENOMIC DNA]</scope>
    <source>
        <strain evidence="4 5">DHOB07</strain>
    </source>
</reference>
<evidence type="ECO:0000313" key="5">
    <source>
        <dbReference type="Proteomes" id="UP001620405"/>
    </source>
</evidence>
<dbReference type="EMBL" id="JADIKG010000011">
    <property type="protein sequence ID" value="MFK2872837.1"/>
    <property type="molecule type" value="Genomic_DNA"/>
</dbReference>
<evidence type="ECO:0000256" key="2">
    <source>
        <dbReference type="ARBA" id="ARBA00022840"/>
    </source>
</evidence>
<dbReference type="PANTHER" id="PTHR33540:SF1">
    <property type="entry name" value="N-ACETYLMURAMATE_N-ACETYLGLUCOSAMINE KINASE"/>
    <property type="match status" value="1"/>
</dbReference>
<keyword evidence="1" id="KW-0547">Nucleotide-binding</keyword>
<dbReference type="Gene3D" id="3.90.1200.10">
    <property type="match status" value="1"/>
</dbReference>
<dbReference type="SUPFAM" id="SSF56112">
    <property type="entry name" value="Protein kinase-like (PK-like)"/>
    <property type="match status" value="1"/>
</dbReference>
<organism evidence="4 5">
    <name type="scientific">Dyella lipolytica</name>
    <dbReference type="NCBI Taxonomy" id="1867835"/>
    <lineage>
        <taxon>Bacteria</taxon>
        <taxon>Pseudomonadati</taxon>
        <taxon>Pseudomonadota</taxon>
        <taxon>Gammaproteobacteria</taxon>
        <taxon>Lysobacterales</taxon>
        <taxon>Rhodanobacteraceae</taxon>
        <taxon>Dyella</taxon>
    </lineage>
</organism>
<dbReference type="Pfam" id="PF01636">
    <property type="entry name" value="APH"/>
    <property type="match status" value="1"/>
</dbReference>
<evidence type="ECO:0000256" key="1">
    <source>
        <dbReference type="ARBA" id="ARBA00022741"/>
    </source>
</evidence>
<dbReference type="RefSeq" id="WP_284398775.1">
    <property type="nucleotide sequence ID" value="NZ_BSNQ01000003.1"/>
</dbReference>
<name>A0ABW8ISE6_9GAMM</name>
<dbReference type="InterPro" id="IPR011009">
    <property type="entry name" value="Kinase-like_dom_sf"/>
</dbReference>
<dbReference type="Gene3D" id="3.30.200.20">
    <property type="entry name" value="Phosphorylase Kinase, domain 1"/>
    <property type="match status" value="1"/>
</dbReference>
<evidence type="ECO:0000313" key="4">
    <source>
        <dbReference type="EMBL" id="MFK2872837.1"/>
    </source>
</evidence>
<dbReference type="Proteomes" id="UP001620405">
    <property type="component" value="Unassembled WGS sequence"/>
</dbReference>
<dbReference type="PANTHER" id="PTHR33540">
    <property type="entry name" value="TRNA THREONYLCARBAMOYLADENOSINE BIOSYNTHESIS PROTEIN TSAE"/>
    <property type="match status" value="1"/>
</dbReference>
<protein>
    <submittedName>
        <fullName evidence="4">Phosphotransferase</fullName>
    </submittedName>
</protein>